<name>A0A9D1F2L6_9FIRM</name>
<sequence length="420" mass="47898">MADIKPFCAVRPDKAYASRIAALPYDVYDRSQALAQTEREPLSFLHIDRPETWFDDSVDIYDPRVYEKAGQVLSRWREEGYFIQDEKPCYYIYRQVLDGRAQTGIVACSSVNDYVNGVIKKHENTRASKEQDRIRHIQACHAQTGPIFLAYREDAQIQKIVSGNMHKTPVYDFISQDGVAQSVWIIDQEEDIQALSRCFLQISDIYIADGHHRAASAVKVSLKLREERGLAPNQACGDESDYFLSVLFPDTQLKIMAYNRVIKDLNGLTPDTFIEHLKENFTVEIPETTGAEKTAFPPEKHSFGMYLEGQWYLLKARAKICSRDAVEGLDVSVLQDYVLGPVLGIRDPRMDERIDFVGGIHGLTGLEDYIRDKGWAVAFAMYPTSIQELFAVADSHRLMPPKSTWFEPKLYSGLFIHMMS</sequence>
<dbReference type="InterPro" id="IPR008323">
    <property type="entry name" value="UCP033563"/>
</dbReference>
<dbReference type="PANTHER" id="PTHR36454:SF1">
    <property type="entry name" value="DUF1015 DOMAIN-CONTAINING PROTEIN"/>
    <property type="match status" value="1"/>
</dbReference>
<protein>
    <submittedName>
        <fullName evidence="1">DUF1015 domain-containing protein</fullName>
    </submittedName>
</protein>
<dbReference type="EMBL" id="DVIT01000005">
    <property type="protein sequence ID" value="HIS46165.1"/>
    <property type="molecule type" value="Genomic_DNA"/>
</dbReference>
<dbReference type="Proteomes" id="UP000823927">
    <property type="component" value="Unassembled WGS sequence"/>
</dbReference>
<proteinExistence type="predicted"/>
<evidence type="ECO:0000313" key="1">
    <source>
        <dbReference type="EMBL" id="HIS46165.1"/>
    </source>
</evidence>
<accession>A0A9D1F2L6</accession>
<comment type="caution">
    <text evidence="1">The sequence shown here is derived from an EMBL/GenBank/DDBJ whole genome shotgun (WGS) entry which is preliminary data.</text>
</comment>
<reference evidence="1" key="2">
    <citation type="journal article" date="2021" name="PeerJ">
        <title>Extensive microbial diversity within the chicken gut microbiome revealed by metagenomics and culture.</title>
        <authorList>
            <person name="Gilroy R."/>
            <person name="Ravi A."/>
            <person name="Getino M."/>
            <person name="Pursley I."/>
            <person name="Horton D.L."/>
            <person name="Alikhan N.F."/>
            <person name="Baker D."/>
            <person name="Gharbi K."/>
            <person name="Hall N."/>
            <person name="Watson M."/>
            <person name="Adriaenssens E.M."/>
            <person name="Foster-Nyarko E."/>
            <person name="Jarju S."/>
            <person name="Secka A."/>
            <person name="Antonio M."/>
            <person name="Oren A."/>
            <person name="Chaudhuri R.R."/>
            <person name="La Ragione R."/>
            <person name="Hildebrand F."/>
            <person name="Pallen M.J."/>
        </authorList>
    </citation>
    <scope>NUCLEOTIDE SEQUENCE</scope>
    <source>
        <strain evidence="1">CHK178-757</strain>
    </source>
</reference>
<reference evidence="1" key="1">
    <citation type="submission" date="2020-10" db="EMBL/GenBank/DDBJ databases">
        <authorList>
            <person name="Gilroy R."/>
        </authorList>
    </citation>
    <scope>NUCLEOTIDE SEQUENCE</scope>
    <source>
        <strain evidence="1">CHK178-757</strain>
    </source>
</reference>
<dbReference type="Pfam" id="PF06245">
    <property type="entry name" value="DUF1015"/>
    <property type="match status" value="1"/>
</dbReference>
<dbReference type="AlphaFoldDB" id="A0A9D1F2L6"/>
<evidence type="ECO:0000313" key="2">
    <source>
        <dbReference type="Proteomes" id="UP000823927"/>
    </source>
</evidence>
<gene>
    <name evidence="1" type="ORF">IAB46_01150</name>
</gene>
<organism evidence="1 2">
    <name type="scientific">Candidatus Scybalocola faecigallinarum</name>
    <dbReference type="NCBI Taxonomy" id="2840941"/>
    <lineage>
        <taxon>Bacteria</taxon>
        <taxon>Bacillati</taxon>
        <taxon>Bacillota</taxon>
        <taxon>Clostridia</taxon>
        <taxon>Lachnospirales</taxon>
        <taxon>Lachnospiraceae</taxon>
        <taxon>Lachnospiraceae incertae sedis</taxon>
        <taxon>Candidatus Scybalocola (ex Gilroy et al. 2021)</taxon>
    </lineage>
</organism>
<dbReference type="PIRSF" id="PIRSF033563">
    <property type="entry name" value="UCP033563"/>
    <property type="match status" value="1"/>
</dbReference>
<dbReference type="PANTHER" id="PTHR36454">
    <property type="entry name" value="LMO2823 PROTEIN"/>
    <property type="match status" value="1"/>
</dbReference>